<dbReference type="Pfam" id="PF00206">
    <property type="entry name" value="Lyase_1"/>
    <property type="match status" value="1"/>
</dbReference>
<keyword evidence="8" id="KW-0378">Hydrolase</keyword>
<dbReference type="Gene3D" id="1.10.40.30">
    <property type="entry name" value="Fumarase/aspartase (C-terminal domain)"/>
    <property type="match status" value="1"/>
</dbReference>
<dbReference type="GO" id="GO:0006525">
    <property type="term" value="P:arginine metabolic process"/>
    <property type="evidence" value="ECO:0007669"/>
    <property type="project" value="UniProtKB-KW"/>
</dbReference>
<dbReference type="CDD" id="cd09989">
    <property type="entry name" value="Arginase"/>
    <property type="match status" value="1"/>
</dbReference>
<dbReference type="UniPathway" id="UPA00158">
    <property type="reaction ID" value="UER00270"/>
</dbReference>
<dbReference type="PROSITE" id="PS51409">
    <property type="entry name" value="ARGINASE_2"/>
    <property type="match status" value="1"/>
</dbReference>
<dbReference type="InterPro" id="IPR022761">
    <property type="entry name" value="Fumarate_lyase_N"/>
</dbReference>
<evidence type="ECO:0000256" key="10">
    <source>
        <dbReference type="ARBA" id="ARBA00023211"/>
    </source>
</evidence>
<dbReference type="SUPFAM" id="SSF52768">
    <property type="entry name" value="Arginase/deacetylase"/>
    <property type="match status" value="1"/>
</dbReference>
<dbReference type="InterPro" id="IPR014033">
    <property type="entry name" value="Arginase"/>
</dbReference>
<dbReference type="FunFam" id="1.10.40.30:FF:000002">
    <property type="entry name" value="Fumarate hydratase class II"/>
    <property type="match status" value="1"/>
</dbReference>
<comment type="caution">
    <text evidence="17">The sequence shown here is derived from an EMBL/GenBank/DDBJ whole genome shotgun (WGS) entry which is preliminary data.</text>
</comment>
<dbReference type="InterPro" id="IPR005677">
    <property type="entry name" value="Fum_hydII"/>
</dbReference>
<keyword evidence="9" id="KW-0520">NAD</keyword>
<feature type="region of interest" description="Disordered" evidence="15">
    <location>
        <begin position="853"/>
        <end position="877"/>
    </location>
</feature>
<dbReference type="PROSITE" id="PS00163">
    <property type="entry name" value="FUMARATE_LYASES"/>
    <property type="match status" value="1"/>
</dbReference>
<evidence type="ECO:0000313" key="18">
    <source>
        <dbReference type="Proteomes" id="UP000310200"/>
    </source>
</evidence>
<comment type="cofactor">
    <cofactor evidence="1">
        <name>Mn(2+)</name>
        <dbReference type="ChEBI" id="CHEBI:29035"/>
    </cofactor>
</comment>
<protein>
    <recommendedName>
        <fullName evidence="16">Deacetylase sirtuin-type domain-containing protein</fullName>
    </recommendedName>
</protein>
<dbReference type="CDD" id="cd01362">
    <property type="entry name" value="Fumarase_classII"/>
    <property type="match status" value="1"/>
</dbReference>
<dbReference type="GO" id="GO:0046872">
    <property type="term" value="F:metal ion binding"/>
    <property type="evidence" value="ECO:0007669"/>
    <property type="project" value="UniProtKB-KW"/>
</dbReference>
<feature type="domain" description="Deacetylase sirtuin-type" evidence="16">
    <location>
        <begin position="909"/>
        <end position="1186"/>
    </location>
</feature>
<dbReference type="InterPro" id="IPR006035">
    <property type="entry name" value="Ureohydrolase"/>
</dbReference>
<evidence type="ECO:0000259" key="16">
    <source>
        <dbReference type="PROSITE" id="PS50305"/>
    </source>
</evidence>
<dbReference type="EMBL" id="QBLH01000142">
    <property type="protein sequence ID" value="TGZ57552.1"/>
    <property type="molecule type" value="Genomic_DNA"/>
</dbReference>
<dbReference type="GO" id="GO:0070403">
    <property type="term" value="F:NAD+ binding"/>
    <property type="evidence" value="ECO:0007669"/>
    <property type="project" value="InterPro"/>
</dbReference>
<keyword evidence="18" id="KW-1185">Reference proteome</keyword>
<dbReference type="PRINTS" id="PR00116">
    <property type="entry name" value="ARGINASE"/>
</dbReference>
<dbReference type="PROSITE" id="PS01053">
    <property type="entry name" value="ARGINASE_1"/>
    <property type="match status" value="1"/>
</dbReference>
<evidence type="ECO:0000256" key="3">
    <source>
        <dbReference type="ARBA" id="ARBA00009084"/>
    </source>
</evidence>
<dbReference type="InterPro" id="IPR020557">
    <property type="entry name" value="Fumarate_lyase_CS"/>
</dbReference>
<organism evidence="17 18">
    <name type="scientific">Temnothorax longispinosus</name>
    <dbReference type="NCBI Taxonomy" id="300112"/>
    <lineage>
        <taxon>Eukaryota</taxon>
        <taxon>Metazoa</taxon>
        <taxon>Ecdysozoa</taxon>
        <taxon>Arthropoda</taxon>
        <taxon>Hexapoda</taxon>
        <taxon>Insecta</taxon>
        <taxon>Pterygota</taxon>
        <taxon>Neoptera</taxon>
        <taxon>Endopterygota</taxon>
        <taxon>Hymenoptera</taxon>
        <taxon>Apocrita</taxon>
        <taxon>Aculeata</taxon>
        <taxon>Formicoidea</taxon>
        <taxon>Formicidae</taxon>
        <taxon>Myrmicinae</taxon>
        <taxon>Temnothorax</taxon>
    </lineage>
</organism>
<evidence type="ECO:0000256" key="12">
    <source>
        <dbReference type="ARBA" id="ARBA00047391"/>
    </source>
</evidence>
<proteinExistence type="inferred from homology"/>
<dbReference type="NCBIfam" id="TIGR00979">
    <property type="entry name" value="fumC_II"/>
    <property type="match status" value="1"/>
</dbReference>
<keyword evidence="4" id="KW-0835">Urea cycle</keyword>
<evidence type="ECO:0000256" key="13">
    <source>
        <dbReference type="PROSITE-ProRule" id="PRU00236"/>
    </source>
</evidence>
<dbReference type="Proteomes" id="UP000310200">
    <property type="component" value="Unassembled WGS sequence"/>
</dbReference>
<dbReference type="SUPFAM" id="SSF48557">
    <property type="entry name" value="L-aspartase-like"/>
    <property type="match status" value="1"/>
</dbReference>
<dbReference type="FunFam" id="3.40.800.10:FF:000012">
    <property type="entry name" value="Arginase"/>
    <property type="match status" value="1"/>
</dbReference>
<gene>
    <name evidence="17" type="ORF">DBV15_02294</name>
</gene>
<feature type="compositionally biased region" description="Basic and acidic residues" evidence="15">
    <location>
        <begin position="853"/>
        <end position="865"/>
    </location>
</feature>
<dbReference type="InterPro" id="IPR026590">
    <property type="entry name" value="Ssirtuin_cat_dom"/>
</dbReference>
<feature type="active site" description="Proton acceptor" evidence="13">
    <location>
        <position position="1039"/>
    </location>
</feature>
<evidence type="ECO:0000256" key="14">
    <source>
        <dbReference type="PROSITE-ProRule" id="PRU00742"/>
    </source>
</evidence>
<dbReference type="GO" id="GO:0005739">
    <property type="term" value="C:mitochondrion"/>
    <property type="evidence" value="ECO:0007669"/>
    <property type="project" value="TreeGrafter"/>
</dbReference>
<dbReference type="PANTHER" id="PTHR11444">
    <property type="entry name" value="ASPARTATEAMMONIA/ARGININOSUCCINATE/ADENYLOSUCCINATE LYASE"/>
    <property type="match status" value="1"/>
</dbReference>
<dbReference type="SUPFAM" id="SSF52467">
    <property type="entry name" value="DHS-like NAD/FAD-binding domain"/>
    <property type="match status" value="1"/>
</dbReference>
<dbReference type="InterPro" id="IPR023696">
    <property type="entry name" value="Ureohydrolase_dom_sf"/>
</dbReference>
<name>A0A4S2L3R3_9HYME</name>
<keyword evidence="11" id="KW-0456">Lyase</keyword>
<dbReference type="InterPro" id="IPR024083">
    <property type="entry name" value="Fumarase/histidase_N"/>
</dbReference>
<dbReference type="Gene3D" id="3.30.1600.10">
    <property type="entry name" value="SIR2/SIRT2 'Small Domain"/>
    <property type="match status" value="1"/>
</dbReference>
<feature type="binding site" evidence="13">
    <location>
        <position position="1050"/>
    </location>
    <ligand>
        <name>Zn(2+)</name>
        <dbReference type="ChEBI" id="CHEBI:29105"/>
    </ligand>
</feature>
<dbReference type="Pfam" id="PF02146">
    <property type="entry name" value="SIR2"/>
    <property type="match status" value="1"/>
</dbReference>
<evidence type="ECO:0000256" key="7">
    <source>
        <dbReference type="ARBA" id="ARBA00022723"/>
    </source>
</evidence>
<evidence type="ECO:0000256" key="4">
    <source>
        <dbReference type="ARBA" id="ARBA00022436"/>
    </source>
</evidence>
<evidence type="ECO:0000256" key="15">
    <source>
        <dbReference type="SAM" id="MobiDB-lite"/>
    </source>
</evidence>
<accession>A0A4S2L3R3</accession>
<evidence type="ECO:0000256" key="2">
    <source>
        <dbReference type="ARBA" id="ARBA00005098"/>
    </source>
</evidence>
<dbReference type="GO" id="GO:0006108">
    <property type="term" value="P:malate metabolic process"/>
    <property type="evidence" value="ECO:0007669"/>
    <property type="project" value="TreeGrafter"/>
</dbReference>
<dbReference type="CDD" id="cd01408">
    <property type="entry name" value="SIRT1"/>
    <property type="match status" value="1"/>
</dbReference>
<dbReference type="GO" id="GO:0006099">
    <property type="term" value="P:tricarboxylic acid cycle"/>
    <property type="evidence" value="ECO:0007669"/>
    <property type="project" value="InterPro"/>
</dbReference>
<dbReference type="Gene3D" id="1.10.275.10">
    <property type="entry name" value="Fumarase/aspartase (N-terminal domain)"/>
    <property type="match status" value="1"/>
</dbReference>
<dbReference type="Pfam" id="PF00491">
    <property type="entry name" value="Arginase"/>
    <property type="match status" value="1"/>
</dbReference>
<dbReference type="NCBIfam" id="TIGR01229">
    <property type="entry name" value="rocF_arginase"/>
    <property type="match status" value="1"/>
</dbReference>
<dbReference type="GO" id="GO:0004333">
    <property type="term" value="F:fumarate hydratase activity"/>
    <property type="evidence" value="ECO:0007669"/>
    <property type="project" value="InterPro"/>
</dbReference>
<dbReference type="GO" id="GO:0004053">
    <property type="term" value="F:arginase activity"/>
    <property type="evidence" value="ECO:0007669"/>
    <property type="project" value="UniProtKB-EC"/>
</dbReference>
<comment type="pathway">
    <text evidence="2">Nitrogen metabolism; urea cycle; L-ornithine and urea from L-arginine: step 1/1.</text>
</comment>
<dbReference type="Gene3D" id="3.40.50.1220">
    <property type="entry name" value="TPP-binding domain"/>
    <property type="match status" value="1"/>
</dbReference>
<dbReference type="Gene3D" id="1.20.200.10">
    <property type="entry name" value="Fumarase/aspartase (Central domain)"/>
    <property type="match status" value="1"/>
</dbReference>
<dbReference type="InterPro" id="IPR003000">
    <property type="entry name" value="Sirtuin"/>
</dbReference>
<comment type="catalytic activity">
    <reaction evidence="12">
        <text>L-arginine + H2O = urea + L-ornithine</text>
        <dbReference type="Rhea" id="RHEA:20569"/>
        <dbReference type="ChEBI" id="CHEBI:15377"/>
        <dbReference type="ChEBI" id="CHEBI:16199"/>
        <dbReference type="ChEBI" id="CHEBI:32682"/>
        <dbReference type="ChEBI" id="CHEBI:46911"/>
        <dbReference type="EC" id="3.5.3.1"/>
    </reaction>
</comment>
<dbReference type="GO" id="GO:0000050">
    <property type="term" value="P:urea cycle"/>
    <property type="evidence" value="ECO:0007669"/>
    <property type="project" value="UniProtKB-UniPathway"/>
</dbReference>
<dbReference type="FunFam" id="1.20.200.10:FF:000001">
    <property type="entry name" value="Fumarate hydratase, mitochondrial"/>
    <property type="match status" value="1"/>
</dbReference>
<evidence type="ECO:0000256" key="6">
    <source>
        <dbReference type="ARBA" id="ARBA00022679"/>
    </source>
</evidence>
<keyword evidence="13" id="KW-0862">Zinc</keyword>
<evidence type="ECO:0000256" key="8">
    <source>
        <dbReference type="ARBA" id="ARBA00022801"/>
    </source>
</evidence>
<dbReference type="STRING" id="300112.A0A4S2L3R3"/>
<feature type="binding site" evidence="13">
    <location>
        <position position="1067"/>
    </location>
    <ligand>
        <name>Zn(2+)</name>
        <dbReference type="ChEBI" id="CHEBI:29105"/>
    </ligand>
</feature>
<dbReference type="InterPro" id="IPR008948">
    <property type="entry name" value="L-Aspartase-like"/>
</dbReference>
<evidence type="ECO:0000256" key="5">
    <source>
        <dbReference type="ARBA" id="ARBA00022503"/>
    </source>
</evidence>
<keyword evidence="6" id="KW-0808">Transferase</keyword>
<keyword evidence="7 13" id="KW-0479">Metal-binding</keyword>
<evidence type="ECO:0000313" key="17">
    <source>
        <dbReference type="EMBL" id="TGZ57552.1"/>
    </source>
</evidence>
<dbReference type="PANTHER" id="PTHR11444:SF1">
    <property type="entry name" value="FUMARATE HYDRATASE, MITOCHONDRIAL"/>
    <property type="match status" value="1"/>
</dbReference>
<feature type="binding site" evidence="13">
    <location>
        <position position="1047"/>
    </location>
    <ligand>
        <name>Zn(2+)</name>
        <dbReference type="ChEBI" id="CHEBI:29105"/>
    </ligand>
</feature>
<keyword evidence="5" id="KW-0056">Arginine metabolism</keyword>
<dbReference type="GO" id="GO:0006106">
    <property type="term" value="P:fumarate metabolic process"/>
    <property type="evidence" value="ECO:0007669"/>
    <property type="project" value="InterPro"/>
</dbReference>
<dbReference type="HAMAP" id="MF_00743">
    <property type="entry name" value="FumaraseC"/>
    <property type="match status" value="1"/>
</dbReference>
<dbReference type="PROSITE" id="PS50305">
    <property type="entry name" value="SIRTUIN"/>
    <property type="match status" value="1"/>
</dbReference>
<evidence type="ECO:0000256" key="11">
    <source>
        <dbReference type="ARBA" id="ARBA00023239"/>
    </source>
</evidence>
<dbReference type="InterPro" id="IPR026591">
    <property type="entry name" value="Sirtuin_cat_small_dom_sf"/>
</dbReference>
<comment type="similarity">
    <text evidence="3">Belongs to the class-II fumarase/aspartase family. Fumarase subfamily.</text>
</comment>
<evidence type="ECO:0000256" key="1">
    <source>
        <dbReference type="ARBA" id="ARBA00001936"/>
    </source>
</evidence>
<evidence type="ECO:0000256" key="9">
    <source>
        <dbReference type="ARBA" id="ARBA00023027"/>
    </source>
</evidence>
<reference evidence="17 18" key="1">
    <citation type="journal article" date="2019" name="Philos. Trans. R. Soc. Lond., B, Biol. Sci.">
        <title>Ant behaviour and brain gene expression of defending hosts depend on the ecological success of the intruding social parasite.</title>
        <authorList>
            <person name="Kaur R."/>
            <person name="Stoldt M."/>
            <person name="Jongepier E."/>
            <person name="Feldmeyer B."/>
            <person name="Menzel F."/>
            <person name="Bornberg-Bauer E."/>
            <person name="Foitzik S."/>
        </authorList>
    </citation>
    <scope>NUCLEOTIDE SEQUENCE [LARGE SCALE GENOMIC DNA]</scope>
    <source>
        <tissue evidence="17">Whole body</tissue>
    </source>
</reference>
<dbReference type="Gene3D" id="3.40.800.10">
    <property type="entry name" value="Ureohydrolase domain"/>
    <property type="match status" value="1"/>
</dbReference>
<feature type="binding site" evidence="13">
    <location>
        <position position="1070"/>
    </location>
    <ligand>
        <name>Zn(2+)</name>
        <dbReference type="ChEBI" id="CHEBI:29105"/>
    </ligand>
</feature>
<dbReference type="FunFam" id="1.10.275.10:FF:000001">
    <property type="entry name" value="Fumarate hydratase, mitochondrial"/>
    <property type="match status" value="1"/>
</dbReference>
<comment type="similarity">
    <text evidence="14">Belongs to the arginase family.</text>
</comment>
<dbReference type="GO" id="GO:0016740">
    <property type="term" value="F:transferase activity"/>
    <property type="evidence" value="ECO:0007669"/>
    <property type="project" value="UniProtKB-KW"/>
</dbReference>
<sequence>MSHGDAHVTAEEKWNLDWKDLFSLNIKDQGHGDIRLLRTKSTSTPLPATSGKIGLRFASTLVVDIFLQETTVKTLKIMMLNTLKCHLPNRGLRQLKKLTACSSLKLHFSTSTMVNKEQESKSYRIERDTFGELKVPSDKYYGAQTLRALMNFPIGDTFERMPCRLIMAMGILKKAAAETNKEYNLDPKVADAISKAADDVISGKLYNDHFPLIIWQTGSGTQTNMNVNEVIANRAIEILGGELGSKKPVHPNDHVNMSQSSNDTFPTAMHIAVALEIHKVLIPGLEELHKALKEKANEWKDIIKIGRTHTQDAVPLTLGQEFSGYATQIEYGIKRVKDTLPRLYQLALGGTAVGTGLNTRKGFSEKAVAKIAQLTGLPFVSAPNKFEALAAHDAIVEIANDIRFLGSGPRCGLGELSLPENEPGSSIMPGKVNPTQAESMTMVCCQVIGNHVAITVGGSNGHFELNVFKPVMVANTLRSARLLGDGCSSFTKNCVVGITPNIDNIKRNVNESLMLVTALNPHIGYDKAAMIAKHAHKEKLTLRESALKHGLTAEQFDQWKKEGVAHGPEAIRAARLVDELKILELDVRDYGNVFYSANNIDDVKNMSHLGHVASCMSSLSEQIRQVLRDGRQALTIGGDHSLSIGTIDGHVKERQDVAVVWVDAHADLNTNKTSESGNVHGMPVALLTTELADYWPYLPGMDWQMPILSIRNVAYIGLRSIDRYERLIIEKFGITAYGMEDIERYGIHDVIHMALNKIDPHNSRSLHVSFDIDVLDPLEAPSTGTPVRGGLSLREAIHLMEEIHRTHRLSAIDLVEVNPQIGSERDVEMTVQAAIHIIQAALGYTRRGLRVPKDASDDNLNEEKQNASSESSDVEDCSEMERLRRYLAQKLRLVDLPAGEQSDESQLQPTLRKLSLDGIVEYIKENENCKIITMAGAGISTSAGIPDFRSPSSGLYHKLDKYNLPHPQAIFELEFFMKNPEPFFTLARELLPEGFKPTISHYFIRLLWEKGLLLRHYTQNIDTLERVAGLPSEKLVEAHGTFHTGHCLKCRAPYTLPWMKEGAIPKCEECDEGVVKPDIVFFGEMLPERFQVLADRDFVEADLLIIMGSSLVVQPFASLVDRVRTTCPRLLINNEKVGMQDRLSRFLGLRQGLVFDAKSAHGGRDVAWLGDCDTGCQLLADKLGWRNLSSLHELCSGPAPSYPCGKSIVRPLLSIHFASPLVIYVSITICAPLKKSPNCASQIGNVNGDVILIPYSKPSTASSDRMLLATSNLPKSTIKKLLKMITVLNYIGGAYEVTNHISGTLGRVQKFGKSFASESFSKSSSVTVFPLLYVGLLEYTFLVGSDTRSVAAAAPATAAAPPVAPAAAAAAPPVPGDAGRLG</sequence>
<dbReference type="InterPro" id="IPR020855">
    <property type="entry name" value="Ureohydrolase_Mn_BS"/>
</dbReference>
<keyword evidence="10" id="KW-0464">Manganese</keyword>
<dbReference type="InterPro" id="IPR029035">
    <property type="entry name" value="DHS-like_NAD/FAD-binding_dom"/>
</dbReference>